<name>A0A2H4JH30_9CAUD</name>
<gene>
    <name evidence="1" type="ORF">9F4_10</name>
</gene>
<sequence>MKDRGEAVFVFSGAHISEMSPMDQEYASAASERTRLMVELCGRNTMISFDRLMKAELACLATQDHHSVYALDDNGEWFPSMGTLISPIDELDIPGALQKQVELQKDEHGMNRKMRRMLKAHTTNKNGSFRSDIEQRFGQRLDYRELLERTPMRPQDMTVFKNYLLGKATREEANKAFLESLRDPTYMAQWFIHHYHKLGAIGEWVRRPARELIESCEQTLSNLRVQLETLPASERAAVMAGVSGERWVKLKKQSMIDILNRLLVRFLPGAPRCDDVGKIQKYCPGIFICINAFFDSLQKSFGEIPRAMKASDFVDAIHALYIPYVSYFRADKHMCNILQPLAQHFGTQIVSSPAKLTAALGVAF</sequence>
<organism evidence="1">
    <name type="scientific">uncultured Caudovirales phage</name>
    <dbReference type="NCBI Taxonomy" id="2100421"/>
    <lineage>
        <taxon>Viruses</taxon>
        <taxon>Duplodnaviria</taxon>
        <taxon>Heunggongvirae</taxon>
        <taxon>Uroviricota</taxon>
        <taxon>Caudoviricetes</taxon>
        <taxon>Peduoviridae</taxon>
        <taxon>Maltschvirus</taxon>
        <taxon>Maltschvirus maltsch</taxon>
    </lineage>
</organism>
<dbReference type="EMBL" id="MF417960">
    <property type="protein sequence ID" value="ASN72586.1"/>
    <property type="molecule type" value="Genomic_DNA"/>
</dbReference>
<proteinExistence type="predicted"/>
<reference evidence="1" key="1">
    <citation type="submission" date="2017-06" db="EMBL/GenBank/DDBJ databases">
        <title>Novel phages from South African skin metaviromes.</title>
        <authorList>
            <person name="van Zyl L.J."/>
            <person name="Abrahams Y."/>
            <person name="Stander E.A."/>
            <person name="Kirby B.M."/>
            <person name="Clavaud C."/>
            <person name="Farcet C."/>
            <person name="Breton L."/>
            <person name="Trindade M.I."/>
        </authorList>
    </citation>
    <scope>NUCLEOTIDE SEQUENCE</scope>
</reference>
<accession>A0A2H4JH30</accession>
<evidence type="ECO:0000313" key="1">
    <source>
        <dbReference type="EMBL" id="ASN72586.1"/>
    </source>
</evidence>
<protein>
    <submittedName>
        <fullName evidence="1">Uncharacterized protein</fullName>
    </submittedName>
</protein>